<dbReference type="Proteomes" id="UP000579605">
    <property type="component" value="Unassembled WGS sequence"/>
</dbReference>
<organism evidence="7 8">
    <name type="scientific">Actinopolymorpha rutila</name>
    <dbReference type="NCBI Taxonomy" id="446787"/>
    <lineage>
        <taxon>Bacteria</taxon>
        <taxon>Bacillati</taxon>
        <taxon>Actinomycetota</taxon>
        <taxon>Actinomycetes</taxon>
        <taxon>Propionibacteriales</taxon>
        <taxon>Actinopolymorphaceae</taxon>
        <taxon>Actinopolymorpha</taxon>
    </lineage>
</organism>
<comment type="caution">
    <text evidence="7">The sequence shown here is derived from an EMBL/GenBank/DDBJ whole genome shotgun (WGS) entry which is preliminary data.</text>
</comment>
<keyword evidence="1 3" id="KW-0597">Phosphoprotein</keyword>
<dbReference type="SUPFAM" id="SSF46894">
    <property type="entry name" value="C-terminal effector domain of the bipartite response regulators"/>
    <property type="match status" value="1"/>
</dbReference>
<dbReference type="SUPFAM" id="SSF52172">
    <property type="entry name" value="CheY-like"/>
    <property type="match status" value="1"/>
</dbReference>
<dbReference type="Pfam" id="PF00072">
    <property type="entry name" value="Response_reg"/>
    <property type="match status" value="1"/>
</dbReference>
<feature type="region of interest" description="Disordered" evidence="4">
    <location>
        <begin position="1"/>
        <end position="47"/>
    </location>
</feature>
<evidence type="ECO:0000256" key="1">
    <source>
        <dbReference type="ARBA" id="ARBA00022553"/>
    </source>
</evidence>
<dbReference type="InterPro" id="IPR011006">
    <property type="entry name" value="CheY-like_superfamily"/>
</dbReference>
<dbReference type="InterPro" id="IPR039420">
    <property type="entry name" value="WalR-like"/>
</dbReference>
<dbReference type="GO" id="GO:0006355">
    <property type="term" value="P:regulation of DNA-templated transcription"/>
    <property type="evidence" value="ECO:0007669"/>
    <property type="project" value="InterPro"/>
</dbReference>
<dbReference type="AlphaFoldDB" id="A0A852ZFY5"/>
<reference evidence="7 8" key="1">
    <citation type="submission" date="2020-07" db="EMBL/GenBank/DDBJ databases">
        <title>Sequencing the genomes of 1000 actinobacteria strains.</title>
        <authorList>
            <person name="Klenk H.-P."/>
        </authorList>
    </citation>
    <scope>NUCLEOTIDE SEQUENCE [LARGE SCALE GENOMIC DNA]</scope>
    <source>
        <strain evidence="7 8">DSM 18448</strain>
    </source>
</reference>
<evidence type="ECO:0000256" key="3">
    <source>
        <dbReference type="PROSITE-ProRule" id="PRU00169"/>
    </source>
</evidence>
<feature type="domain" description="HTH luxR-type" evidence="5">
    <location>
        <begin position="200"/>
        <end position="264"/>
    </location>
</feature>
<dbReference type="InterPro" id="IPR001789">
    <property type="entry name" value="Sig_transdc_resp-reg_receiver"/>
</dbReference>
<sequence>MDSRAGGGSRTVRGRANPPGRTKPQSTQESKAESKPESRQAAQNRQAANGRPLRIILVDDHEMVLEGLKALLARFRGRVRIVAQSVSADAAEPMVAALDPDLVVSDVRLRGSVSGLDLCRRLVETTPGRRVVLLSAYDDEQYLFQALRAGAAGYLLKSIDREELVRMLERAARGETVVDPSMAGRAVASAARLQAGEFWPGAHLGLSQRESEVLGFLVAGLSNRAIAGKLVLGEETVKTHVRSIFRKLSVNDRAGAVAVALREGIFR</sequence>
<dbReference type="CDD" id="cd17535">
    <property type="entry name" value="REC_NarL-like"/>
    <property type="match status" value="1"/>
</dbReference>
<dbReference type="PANTHER" id="PTHR43214:SF42">
    <property type="entry name" value="TRANSCRIPTIONAL REGULATORY PROTEIN DESR"/>
    <property type="match status" value="1"/>
</dbReference>
<dbReference type="Gene3D" id="3.40.50.2300">
    <property type="match status" value="1"/>
</dbReference>
<feature type="domain" description="Response regulatory" evidence="6">
    <location>
        <begin position="54"/>
        <end position="172"/>
    </location>
</feature>
<dbReference type="SMART" id="SM00448">
    <property type="entry name" value="REC"/>
    <property type="match status" value="1"/>
</dbReference>
<evidence type="ECO:0000256" key="2">
    <source>
        <dbReference type="ARBA" id="ARBA00023125"/>
    </source>
</evidence>
<dbReference type="RefSeq" id="WP_179785887.1">
    <property type="nucleotide sequence ID" value="NZ_BAAARR010000015.1"/>
</dbReference>
<dbReference type="PROSITE" id="PS50043">
    <property type="entry name" value="HTH_LUXR_2"/>
    <property type="match status" value="1"/>
</dbReference>
<dbReference type="PROSITE" id="PS00622">
    <property type="entry name" value="HTH_LUXR_1"/>
    <property type="match status" value="1"/>
</dbReference>
<dbReference type="EMBL" id="JACBZH010000001">
    <property type="protein sequence ID" value="NYH87890.1"/>
    <property type="molecule type" value="Genomic_DNA"/>
</dbReference>
<proteinExistence type="predicted"/>
<dbReference type="SMART" id="SM00421">
    <property type="entry name" value="HTH_LUXR"/>
    <property type="match status" value="1"/>
</dbReference>
<gene>
    <name evidence="7" type="ORF">F4554_000528</name>
</gene>
<dbReference type="GO" id="GO:0000160">
    <property type="term" value="P:phosphorelay signal transduction system"/>
    <property type="evidence" value="ECO:0007669"/>
    <property type="project" value="InterPro"/>
</dbReference>
<evidence type="ECO:0000313" key="7">
    <source>
        <dbReference type="EMBL" id="NYH87890.1"/>
    </source>
</evidence>
<dbReference type="InterPro" id="IPR000792">
    <property type="entry name" value="Tscrpt_reg_LuxR_C"/>
</dbReference>
<dbReference type="Pfam" id="PF00196">
    <property type="entry name" value="GerE"/>
    <property type="match status" value="1"/>
</dbReference>
<dbReference type="GO" id="GO:0003677">
    <property type="term" value="F:DNA binding"/>
    <property type="evidence" value="ECO:0007669"/>
    <property type="project" value="UniProtKB-KW"/>
</dbReference>
<evidence type="ECO:0000313" key="8">
    <source>
        <dbReference type="Proteomes" id="UP000579605"/>
    </source>
</evidence>
<dbReference type="PROSITE" id="PS50110">
    <property type="entry name" value="RESPONSE_REGULATORY"/>
    <property type="match status" value="1"/>
</dbReference>
<dbReference type="InterPro" id="IPR016032">
    <property type="entry name" value="Sig_transdc_resp-reg_C-effctor"/>
</dbReference>
<feature type="modified residue" description="4-aspartylphosphate" evidence="3">
    <location>
        <position position="106"/>
    </location>
</feature>
<evidence type="ECO:0000259" key="5">
    <source>
        <dbReference type="PROSITE" id="PS50043"/>
    </source>
</evidence>
<dbReference type="CDD" id="cd06170">
    <property type="entry name" value="LuxR_C_like"/>
    <property type="match status" value="1"/>
</dbReference>
<name>A0A852ZFY5_9ACTN</name>
<dbReference type="PANTHER" id="PTHR43214">
    <property type="entry name" value="TWO-COMPONENT RESPONSE REGULATOR"/>
    <property type="match status" value="1"/>
</dbReference>
<evidence type="ECO:0000259" key="6">
    <source>
        <dbReference type="PROSITE" id="PS50110"/>
    </source>
</evidence>
<evidence type="ECO:0000256" key="4">
    <source>
        <dbReference type="SAM" id="MobiDB-lite"/>
    </source>
</evidence>
<accession>A0A852ZFY5</accession>
<keyword evidence="2 7" id="KW-0238">DNA-binding</keyword>
<dbReference type="PRINTS" id="PR00038">
    <property type="entry name" value="HTHLUXR"/>
</dbReference>
<keyword evidence="8" id="KW-1185">Reference proteome</keyword>
<dbReference type="InterPro" id="IPR058245">
    <property type="entry name" value="NreC/VraR/RcsB-like_REC"/>
</dbReference>
<protein>
    <submittedName>
        <fullName evidence="7">DNA-binding NarL/FixJ family response regulator</fullName>
    </submittedName>
</protein>